<dbReference type="NCBIfam" id="TIGR02273">
    <property type="entry name" value="16S_RimM"/>
    <property type="match status" value="1"/>
</dbReference>
<evidence type="ECO:0000313" key="3">
    <source>
        <dbReference type="Proteomes" id="UP001312908"/>
    </source>
</evidence>
<dbReference type="InterPro" id="IPR011961">
    <property type="entry name" value="RimM"/>
</dbReference>
<dbReference type="InterPro" id="IPR056792">
    <property type="entry name" value="PRC_RimM"/>
</dbReference>
<organism evidence="2 3">
    <name type="scientific">Sorlinia euscelidii</name>
    <dbReference type="NCBI Taxonomy" id="3081148"/>
    <lineage>
        <taxon>Bacteria</taxon>
        <taxon>Pseudomonadati</taxon>
        <taxon>Pseudomonadota</taxon>
        <taxon>Alphaproteobacteria</taxon>
        <taxon>Acetobacterales</taxon>
        <taxon>Acetobacteraceae</taxon>
        <taxon>Sorlinia</taxon>
    </lineage>
</organism>
<evidence type="ECO:0000313" key="2">
    <source>
        <dbReference type="EMBL" id="MEE8659304.1"/>
    </source>
</evidence>
<gene>
    <name evidence="2" type="primary">rimM</name>
    <name evidence="2" type="ORF">DOFOFD_09815</name>
</gene>
<dbReference type="PANTHER" id="PTHR33692:SF1">
    <property type="entry name" value="RIBOSOME MATURATION FACTOR RIMM"/>
    <property type="match status" value="1"/>
</dbReference>
<sequence length="165" mass="18178">MHGRVHLSALTEDPATLEALSPLRDESGRLWQVRWVGHQIAELGDPDKGPLQSREDAARCVNLKLYALRTQFPQADEDEFYHADLIGMEAFSPSGEALGTVVTVHDYGAGVSLEIVQGRQSCVVPFTRACVPHIDMSQSRLEIMLPAEIEVEGDLSDDAEVVVRQ</sequence>
<dbReference type="SUPFAM" id="SSF50346">
    <property type="entry name" value="PRC-barrel domain"/>
    <property type="match status" value="1"/>
</dbReference>
<dbReference type="Pfam" id="PF24986">
    <property type="entry name" value="PRC_RimM"/>
    <property type="match status" value="1"/>
</dbReference>
<comment type="caution">
    <text evidence="2">The sequence shown here is derived from an EMBL/GenBank/DDBJ whole genome shotgun (WGS) entry which is preliminary data.</text>
</comment>
<protein>
    <submittedName>
        <fullName evidence="2">Ribosome maturation factor RimM</fullName>
    </submittedName>
</protein>
<dbReference type="InterPro" id="IPR011033">
    <property type="entry name" value="PRC_barrel-like_sf"/>
</dbReference>
<dbReference type="Gene3D" id="2.30.30.240">
    <property type="entry name" value="PRC-barrel domain"/>
    <property type="match status" value="1"/>
</dbReference>
<dbReference type="PANTHER" id="PTHR33692">
    <property type="entry name" value="RIBOSOME MATURATION FACTOR RIMM"/>
    <property type="match status" value="1"/>
</dbReference>
<dbReference type="EMBL" id="JAWJZY010000004">
    <property type="protein sequence ID" value="MEE8659304.1"/>
    <property type="molecule type" value="Genomic_DNA"/>
</dbReference>
<name>A0ABU7U384_9PROT</name>
<accession>A0ABU7U384</accession>
<reference evidence="2 3" key="1">
    <citation type="submission" date="2023-10" db="EMBL/GenBank/DDBJ databases">
        <title>Sorlinia euscelidii gen. nov., sp. nov., an acetic acid bacteria isolated from the gut of Euscelidius variegatus emitter.</title>
        <authorList>
            <person name="Michoud G."/>
            <person name="Marasco R."/>
            <person name="Seferji K."/>
            <person name="Gonella E."/>
            <person name="Garuglieri E."/>
            <person name="Alma A."/>
            <person name="Mapelli F."/>
            <person name="Borin S."/>
            <person name="Daffonchio D."/>
            <person name="Crotti E."/>
        </authorList>
    </citation>
    <scope>NUCLEOTIDE SEQUENCE [LARGE SCALE GENOMIC DNA]</scope>
    <source>
        <strain evidence="2 3">EV16P</strain>
    </source>
</reference>
<keyword evidence="3" id="KW-1185">Reference proteome</keyword>
<evidence type="ECO:0000259" key="1">
    <source>
        <dbReference type="Pfam" id="PF24986"/>
    </source>
</evidence>
<dbReference type="Proteomes" id="UP001312908">
    <property type="component" value="Unassembled WGS sequence"/>
</dbReference>
<proteinExistence type="predicted"/>
<feature type="domain" description="Ribosome maturation factor RimM PRC barrel" evidence="1">
    <location>
        <begin position="83"/>
        <end position="148"/>
    </location>
</feature>